<feature type="compositionally biased region" description="Basic and acidic residues" evidence="2">
    <location>
        <begin position="310"/>
        <end position="322"/>
    </location>
</feature>
<feature type="compositionally biased region" description="Basic and acidic residues" evidence="2">
    <location>
        <begin position="290"/>
        <end position="302"/>
    </location>
</feature>
<sequence length="569" mass="64127">MVMGGSYKGNAGNSCGHRGRPYGLMLLLAFGAALLGVMVLHKLRERRIFNLLVKERDRDLISLQLLLQKEINHSKEMKRKNEVMKAKIYSLRTQKMELDRRILEKQSTIGSLKDEQKAMESALEEKQNEIKMLRVKETDPGKENPHVIALMESLKHKEAEIEDLKHRLEYPVKAWSASTDDPSSLAVNSTMNGSRVGGQAKTDVVISAEEVKKLHESRNYRGGDNLTVSEDRSKLESNNFRESETKERVEDGTGNLVGDTDRRKMIGEQMQKQGKLLEENFNNGGQAIDKPIEDDQGSKNEDSQNGGGDFEGRRDKDIEVTEKLQNSQEPREINKGGIKSEEPVNSGIITRMRGKHGHVSKTKAKRWRMLVKNRHNGHLLNNEVVSMRSRRFFRGDQDGVKGRNEGAEREEGEMGVDNPIEESNAVNVSGAELLKSTNPDTNYQREILENAQHSLNEEVQFLKNISSNGETSNVTDDARKQKLEEGRRAEEHEASGIQQQTSSGDISEVDDNAEQVIRVGNTNTMPEELEDANVQESQMVTADGDFFKESKSNAEGEDQYKEETDDSEF</sequence>
<feature type="compositionally biased region" description="Basic and acidic residues" evidence="2">
    <location>
        <begin position="329"/>
        <end position="342"/>
    </location>
</feature>
<feature type="coiled-coil region" evidence="1">
    <location>
        <begin position="109"/>
        <end position="167"/>
    </location>
</feature>
<organism evidence="4 5">
    <name type="scientific">Carya illinoinensis</name>
    <name type="common">Pecan</name>
    <dbReference type="NCBI Taxonomy" id="32201"/>
    <lineage>
        <taxon>Eukaryota</taxon>
        <taxon>Viridiplantae</taxon>
        <taxon>Streptophyta</taxon>
        <taxon>Embryophyta</taxon>
        <taxon>Tracheophyta</taxon>
        <taxon>Spermatophyta</taxon>
        <taxon>Magnoliopsida</taxon>
        <taxon>eudicotyledons</taxon>
        <taxon>Gunneridae</taxon>
        <taxon>Pentapetalae</taxon>
        <taxon>rosids</taxon>
        <taxon>fabids</taxon>
        <taxon>Fagales</taxon>
        <taxon>Juglandaceae</taxon>
        <taxon>Carya</taxon>
    </lineage>
</organism>
<protein>
    <recommendedName>
        <fullName evidence="6">Micronuclear linker histone polyprotein-like protein</fullName>
    </recommendedName>
</protein>
<keyword evidence="3" id="KW-1133">Transmembrane helix</keyword>
<evidence type="ECO:0000256" key="1">
    <source>
        <dbReference type="SAM" id="Coils"/>
    </source>
</evidence>
<evidence type="ECO:0000313" key="4">
    <source>
        <dbReference type="EMBL" id="KAG6722482.1"/>
    </source>
</evidence>
<keyword evidence="3" id="KW-0812">Transmembrane</keyword>
<keyword evidence="1" id="KW-0175">Coiled coil</keyword>
<proteinExistence type="predicted"/>
<feature type="region of interest" description="Disordered" evidence="2">
    <location>
        <begin position="282"/>
        <end position="342"/>
    </location>
</feature>
<evidence type="ECO:0008006" key="6">
    <source>
        <dbReference type="Google" id="ProtNLM"/>
    </source>
</evidence>
<feature type="transmembrane region" description="Helical" evidence="3">
    <location>
        <begin position="22"/>
        <end position="40"/>
    </location>
</feature>
<feature type="region of interest" description="Disordered" evidence="2">
    <location>
        <begin position="464"/>
        <end position="569"/>
    </location>
</feature>
<feature type="compositionally biased region" description="Basic and acidic residues" evidence="2">
    <location>
        <begin position="229"/>
        <end position="251"/>
    </location>
</feature>
<dbReference type="Proteomes" id="UP000811246">
    <property type="component" value="Chromosome 3"/>
</dbReference>
<feature type="compositionally biased region" description="Basic and acidic residues" evidence="2">
    <location>
        <begin position="545"/>
        <end position="562"/>
    </location>
</feature>
<evidence type="ECO:0000256" key="3">
    <source>
        <dbReference type="SAM" id="Phobius"/>
    </source>
</evidence>
<feature type="compositionally biased region" description="Polar residues" evidence="2">
    <location>
        <begin position="464"/>
        <end position="475"/>
    </location>
</feature>
<accession>A0A922K066</accession>
<dbReference type="PANTHER" id="PTHR36143">
    <property type="entry name" value="OS08G0177500 PROTEIN"/>
    <property type="match status" value="1"/>
</dbReference>
<dbReference type="PANTHER" id="PTHR36143:SF4">
    <property type="entry name" value="OS08G0177500 PROTEIN"/>
    <property type="match status" value="1"/>
</dbReference>
<keyword evidence="3" id="KW-0472">Membrane</keyword>
<feature type="compositionally biased region" description="Basic and acidic residues" evidence="2">
    <location>
        <begin position="476"/>
        <end position="494"/>
    </location>
</feature>
<comment type="caution">
    <text evidence="4">The sequence shown here is derived from an EMBL/GenBank/DDBJ whole genome shotgun (WGS) entry which is preliminary data.</text>
</comment>
<dbReference type="EMBL" id="CM031827">
    <property type="protein sequence ID" value="KAG6722482.1"/>
    <property type="molecule type" value="Genomic_DNA"/>
</dbReference>
<evidence type="ECO:0000313" key="5">
    <source>
        <dbReference type="Proteomes" id="UP000811246"/>
    </source>
</evidence>
<name>A0A922K066_CARIL</name>
<gene>
    <name evidence="4" type="ORF">I3842_03G163100</name>
</gene>
<evidence type="ECO:0000256" key="2">
    <source>
        <dbReference type="SAM" id="MobiDB-lite"/>
    </source>
</evidence>
<reference evidence="4" key="1">
    <citation type="submission" date="2021-01" db="EMBL/GenBank/DDBJ databases">
        <authorList>
            <person name="Lovell J.T."/>
            <person name="Bentley N."/>
            <person name="Bhattarai G."/>
            <person name="Jenkins J.W."/>
            <person name="Sreedasyam A."/>
            <person name="Alarcon Y."/>
            <person name="Bock C."/>
            <person name="Boston L."/>
            <person name="Carlson J."/>
            <person name="Cervantes K."/>
            <person name="Clermont K."/>
            <person name="Krom N."/>
            <person name="Kubenka K."/>
            <person name="Mamidi S."/>
            <person name="Mattison C."/>
            <person name="Monteros M."/>
            <person name="Pisani C."/>
            <person name="Plott C."/>
            <person name="Rajasekar S."/>
            <person name="Rhein H.S."/>
            <person name="Rohla C."/>
            <person name="Song M."/>
            <person name="Hilaire R.S."/>
            <person name="Shu S."/>
            <person name="Wells L."/>
            <person name="Wang X."/>
            <person name="Webber J."/>
            <person name="Heerema R.J."/>
            <person name="Klein P."/>
            <person name="Conner P."/>
            <person name="Grauke L."/>
            <person name="Grimwood J."/>
            <person name="Schmutz J."/>
            <person name="Randall J.J."/>
        </authorList>
    </citation>
    <scope>NUCLEOTIDE SEQUENCE</scope>
    <source>
        <tissue evidence="4">Leaf</tissue>
    </source>
</reference>
<dbReference type="AlphaFoldDB" id="A0A922K066"/>
<feature type="compositionally biased region" description="Polar residues" evidence="2">
    <location>
        <begin position="496"/>
        <end position="505"/>
    </location>
</feature>
<feature type="region of interest" description="Disordered" evidence="2">
    <location>
        <begin position="217"/>
        <end position="264"/>
    </location>
</feature>